<dbReference type="AlphaFoldDB" id="A0A1G2USD4"/>
<dbReference type="Gene3D" id="1.10.101.10">
    <property type="entry name" value="PGBD-like superfamily/PGBD"/>
    <property type="match status" value="1"/>
</dbReference>
<sequence>MKLKSKLFTSAVAFSMVLSMIAIPASAQTTAELTAQINSLLAMIAQLQAQIAGGAGAGSATTFNTDLTVGSTGSDVVALQTWLVGKGLLTMPAGVAMGYFGNLTKSALAAYQASVGITPAVGYFGPITRAKVNSLVVVPVVPGTVPGSTGITTPGVEGTLTVTNSTAGLVSTAYEGDSKAAILGFKAQAKTSDIAIQRVKIDLGTDTKVYTAFYKTLYLTDTDGNVIKSVDLNSSTVVKESNNYYATLSGFSYVVSKDTTKQMYIKADLWSNIDSADITAQSPQVITLADSGVRGVDGAGIDQYSPTEGTDVTKSITIAATLSDSASLKVSLNSSTPKKQDVIADGGSGNDELDKLTVLVFDLKAEKDNVLVTDIRIGVVDQGDSGAATVATAYLFDGSTELDNAAITTDMATFADIDFTVLKDTTKTLTVKVDVRDANVLSEGFIASASTTAAADLVSENSSGDSITETGSATGNEVGIRSAGPEITLVSKSITTANTPQGSQLAGATSTLTASFTVKVKAVGADLLLGTIGSTTGAMFGPSGSIGSFVVYRNGVAVTTLSNSTSTAYTVPSTCTTGVTQSCTLPDGSEVTIPVTYLIEGRTATVGTAAASGLYAIGLEQINWVSSTSVLSTSTFMSGETDWRTSDVSFP</sequence>
<keyword evidence="1" id="KW-0732">Signal</keyword>
<protein>
    <recommendedName>
        <fullName evidence="2">Peptidoglycan binding-like domain-containing protein</fullName>
    </recommendedName>
</protein>
<name>A0A1G2USD4_9BACT</name>
<proteinExistence type="predicted"/>
<comment type="caution">
    <text evidence="3">The sequence shown here is derived from an EMBL/GenBank/DDBJ whole genome shotgun (WGS) entry which is preliminary data.</text>
</comment>
<dbReference type="Pfam" id="PF01471">
    <property type="entry name" value="PG_binding_1"/>
    <property type="match status" value="1"/>
</dbReference>
<evidence type="ECO:0000256" key="1">
    <source>
        <dbReference type="SAM" id="SignalP"/>
    </source>
</evidence>
<dbReference type="InterPro" id="IPR036365">
    <property type="entry name" value="PGBD-like_sf"/>
</dbReference>
<evidence type="ECO:0000313" key="3">
    <source>
        <dbReference type="EMBL" id="OHB12258.1"/>
    </source>
</evidence>
<dbReference type="Proteomes" id="UP000177276">
    <property type="component" value="Unassembled WGS sequence"/>
</dbReference>
<feature type="domain" description="Peptidoglycan binding-like" evidence="2">
    <location>
        <begin position="72"/>
        <end position="130"/>
    </location>
</feature>
<feature type="chain" id="PRO_5009584756" description="Peptidoglycan binding-like domain-containing protein" evidence="1">
    <location>
        <begin position="28"/>
        <end position="651"/>
    </location>
</feature>
<reference evidence="3 4" key="1">
    <citation type="journal article" date="2016" name="Nat. Commun.">
        <title>Thousands of microbial genomes shed light on interconnected biogeochemical processes in an aquifer system.</title>
        <authorList>
            <person name="Anantharaman K."/>
            <person name="Brown C.T."/>
            <person name="Hug L.A."/>
            <person name="Sharon I."/>
            <person name="Castelle C.J."/>
            <person name="Probst A.J."/>
            <person name="Thomas B.C."/>
            <person name="Singh A."/>
            <person name="Wilkins M.J."/>
            <person name="Karaoz U."/>
            <person name="Brodie E.L."/>
            <person name="Williams K.H."/>
            <person name="Hubbard S.S."/>
            <person name="Banfield J.F."/>
        </authorList>
    </citation>
    <scope>NUCLEOTIDE SEQUENCE [LARGE SCALE GENOMIC DNA]</scope>
</reference>
<feature type="signal peptide" evidence="1">
    <location>
        <begin position="1"/>
        <end position="27"/>
    </location>
</feature>
<organism evidence="3 4">
    <name type="scientific">Candidatus Zambryskibacteria bacterium RIFCSPLOWO2_12_FULL_39_16</name>
    <dbReference type="NCBI Taxonomy" id="1802775"/>
    <lineage>
        <taxon>Bacteria</taxon>
        <taxon>Candidatus Zambryskiibacteriota</taxon>
    </lineage>
</organism>
<evidence type="ECO:0000313" key="4">
    <source>
        <dbReference type="Proteomes" id="UP000177276"/>
    </source>
</evidence>
<dbReference type="InterPro" id="IPR002477">
    <property type="entry name" value="Peptidoglycan-bd-like"/>
</dbReference>
<evidence type="ECO:0000259" key="2">
    <source>
        <dbReference type="Pfam" id="PF01471"/>
    </source>
</evidence>
<dbReference type="SUPFAM" id="SSF47090">
    <property type="entry name" value="PGBD-like"/>
    <property type="match status" value="1"/>
</dbReference>
<dbReference type="InterPro" id="IPR036366">
    <property type="entry name" value="PGBDSf"/>
</dbReference>
<accession>A0A1G2USD4</accession>
<gene>
    <name evidence="3" type="ORF">A3G46_01390</name>
</gene>
<dbReference type="EMBL" id="MHWS01000013">
    <property type="protein sequence ID" value="OHB12258.1"/>
    <property type="molecule type" value="Genomic_DNA"/>
</dbReference>